<dbReference type="InterPro" id="IPR002921">
    <property type="entry name" value="Fungal_lipase-type"/>
</dbReference>
<dbReference type="InterPro" id="IPR029058">
    <property type="entry name" value="AB_hydrolase_fold"/>
</dbReference>
<dbReference type="OrthoDB" id="426718at2759"/>
<evidence type="ECO:0000259" key="5">
    <source>
        <dbReference type="Pfam" id="PF01764"/>
    </source>
</evidence>
<dbReference type="CDD" id="cd00519">
    <property type="entry name" value="Lipase_3"/>
    <property type="match status" value="1"/>
</dbReference>
<accession>A0A1C7M726</accession>
<sequence length="475" mass="51348">MRTALPRYLYQLNVDLLPPRLSSLAESLLPQYSYVSCHTSIEQATTNVSTFGTPREEESISDACMIFQLDGDRVMTSAVPQLPETSLHTPWDRTDKSPFWTTRTPGRVSFGSVCGFRRVMSPSFTLGAIILAALSVVRAIPTPVVKARQAITALSQTQISSFKPYTHYASTAYCQPAATLAWNCGVNCQANPAFKPVASGGDGDVTQFWFVGFDPTLDEVIVSHQGTDTSQIIPVLTDADIIMTPLESTLFPGISSSIEVHSGFAGSQSRSAPNVLSAVKTALSEFKATKVTVTGHSLGAALGLLDAVFLPLHLPGVTVRFIGYGLPRVGNQAFANYVDAQQTSVTHVNNKEDIVPILPGRFLGFHHPSGEVHIEDSGEWASCPGQDNTSNQCIVGDVPNIFEGDEANHDGPYDGHVQHVFPLAIVAIQIHKSEPNSMIDLCDSVHARFYNPKLRGGVCPLPEPLSNRMSIKLFP</sequence>
<evidence type="ECO:0000256" key="4">
    <source>
        <dbReference type="ARBA" id="ARBA00048461"/>
    </source>
</evidence>
<organism evidence="6 7">
    <name type="scientific">Grifola frondosa</name>
    <name type="common">Maitake</name>
    <name type="synonym">Polyporus frondosus</name>
    <dbReference type="NCBI Taxonomy" id="5627"/>
    <lineage>
        <taxon>Eukaryota</taxon>
        <taxon>Fungi</taxon>
        <taxon>Dikarya</taxon>
        <taxon>Basidiomycota</taxon>
        <taxon>Agaricomycotina</taxon>
        <taxon>Agaricomycetes</taxon>
        <taxon>Polyporales</taxon>
        <taxon>Grifolaceae</taxon>
        <taxon>Grifola</taxon>
    </lineage>
</organism>
<dbReference type="GO" id="GO:0006629">
    <property type="term" value="P:lipid metabolic process"/>
    <property type="evidence" value="ECO:0007669"/>
    <property type="project" value="InterPro"/>
</dbReference>
<keyword evidence="7" id="KW-1185">Reference proteome</keyword>
<dbReference type="STRING" id="5627.A0A1C7M726"/>
<evidence type="ECO:0000313" key="6">
    <source>
        <dbReference type="EMBL" id="OBZ72588.1"/>
    </source>
</evidence>
<feature type="domain" description="Fungal lipase-type" evidence="5">
    <location>
        <begin position="222"/>
        <end position="361"/>
    </location>
</feature>
<dbReference type="OMA" id="DGITIRC"/>
<evidence type="ECO:0000256" key="2">
    <source>
        <dbReference type="ARBA" id="ARBA00043996"/>
    </source>
</evidence>
<dbReference type="Gene3D" id="3.40.50.1820">
    <property type="entry name" value="alpha/beta hydrolase"/>
    <property type="match status" value="1"/>
</dbReference>
<dbReference type="PANTHER" id="PTHR45856">
    <property type="entry name" value="ALPHA/BETA-HYDROLASES SUPERFAMILY PROTEIN"/>
    <property type="match status" value="1"/>
</dbReference>
<comment type="similarity">
    <text evidence="2">Belongs to the AB hydrolase superfamily. Lipase family. Class 3 subfamily.</text>
</comment>
<reference evidence="6 7" key="1">
    <citation type="submission" date="2016-03" db="EMBL/GenBank/DDBJ databases">
        <title>Whole genome sequencing of Grifola frondosa 9006-11.</title>
        <authorList>
            <person name="Min B."/>
            <person name="Park H."/>
            <person name="Kim J.-G."/>
            <person name="Cho H."/>
            <person name="Oh Y.-L."/>
            <person name="Kong W.-S."/>
            <person name="Choi I.-G."/>
        </authorList>
    </citation>
    <scope>NUCLEOTIDE SEQUENCE [LARGE SCALE GENOMIC DNA]</scope>
    <source>
        <strain evidence="6 7">9006-11</strain>
    </source>
</reference>
<dbReference type="AlphaFoldDB" id="A0A1C7M726"/>
<evidence type="ECO:0000256" key="1">
    <source>
        <dbReference type="ARBA" id="ARBA00023157"/>
    </source>
</evidence>
<comment type="caution">
    <text evidence="6">The sequence shown here is derived from an EMBL/GenBank/DDBJ whole genome shotgun (WGS) entry which is preliminary data.</text>
</comment>
<dbReference type="PANTHER" id="PTHR45856:SF25">
    <property type="entry name" value="FUNGAL LIPASE-LIKE DOMAIN-CONTAINING PROTEIN"/>
    <property type="match status" value="1"/>
</dbReference>
<evidence type="ECO:0000313" key="7">
    <source>
        <dbReference type="Proteomes" id="UP000092993"/>
    </source>
</evidence>
<name>A0A1C7M726_GRIFR</name>
<gene>
    <name evidence="6" type="primary">LIP_1</name>
    <name evidence="6" type="ORF">A0H81_07433</name>
</gene>
<evidence type="ECO:0000256" key="3">
    <source>
        <dbReference type="ARBA" id="ARBA00047591"/>
    </source>
</evidence>
<dbReference type="Proteomes" id="UP000092993">
    <property type="component" value="Unassembled WGS sequence"/>
</dbReference>
<dbReference type="Pfam" id="PF01764">
    <property type="entry name" value="Lipase_3"/>
    <property type="match status" value="1"/>
</dbReference>
<protein>
    <submittedName>
        <fullName evidence="6">Lipase</fullName>
    </submittedName>
</protein>
<keyword evidence="1" id="KW-1015">Disulfide bond</keyword>
<comment type="catalytic activity">
    <reaction evidence="3">
        <text>a diacylglycerol + H2O = a monoacylglycerol + a fatty acid + H(+)</text>
        <dbReference type="Rhea" id="RHEA:32731"/>
        <dbReference type="ChEBI" id="CHEBI:15377"/>
        <dbReference type="ChEBI" id="CHEBI:15378"/>
        <dbReference type="ChEBI" id="CHEBI:17408"/>
        <dbReference type="ChEBI" id="CHEBI:18035"/>
        <dbReference type="ChEBI" id="CHEBI:28868"/>
    </reaction>
</comment>
<dbReference type="InterPro" id="IPR051218">
    <property type="entry name" value="Sec_MonoDiacylglyc_Lipase"/>
</dbReference>
<proteinExistence type="inferred from homology"/>
<dbReference type="EMBL" id="LUGG01000009">
    <property type="protein sequence ID" value="OBZ72588.1"/>
    <property type="molecule type" value="Genomic_DNA"/>
</dbReference>
<comment type="catalytic activity">
    <reaction evidence="4">
        <text>a monoacylglycerol + H2O = glycerol + a fatty acid + H(+)</text>
        <dbReference type="Rhea" id="RHEA:15245"/>
        <dbReference type="ChEBI" id="CHEBI:15377"/>
        <dbReference type="ChEBI" id="CHEBI:15378"/>
        <dbReference type="ChEBI" id="CHEBI:17408"/>
        <dbReference type="ChEBI" id="CHEBI:17754"/>
        <dbReference type="ChEBI" id="CHEBI:28868"/>
    </reaction>
</comment>
<dbReference type="SUPFAM" id="SSF53474">
    <property type="entry name" value="alpha/beta-Hydrolases"/>
    <property type="match status" value="1"/>
</dbReference>